<gene>
    <name evidence="2" type="primary">cas_3</name>
    <name evidence="2" type="ORF">NCTC12475_00132</name>
</gene>
<evidence type="ECO:0000313" key="3">
    <source>
        <dbReference type="Proteomes" id="UP000254920"/>
    </source>
</evidence>
<accession>A0A381DGX5</accession>
<dbReference type="InterPro" id="IPR022765">
    <property type="entry name" value="Dna2/Cas4_DUF83"/>
</dbReference>
<dbReference type="Pfam" id="PF01930">
    <property type="entry name" value="Cas_Cas4"/>
    <property type="match status" value="1"/>
</dbReference>
<proteinExistence type="predicted"/>
<name>A0A381DGX5_9BACT</name>
<dbReference type="InterPro" id="IPR011604">
    <property type="entry name" value="PDDEXK-like_dom_sf"/>
</dbReference>
<evidence type="ECO:0000313" key="2">
    <source>
        <dbReference type="EMBL" id="SUX09652.1"/>
    </source>
</evidence>
<dbReference type="AlphaFoldDB" id="A0A381DGX5"/>
<reference evidence="2 3" key="1">
    <citation type="submission" date="2018-06" db="EMBL/GenBank/DDBJ databases">
        <authorList>
            <consortium name="Pathogen Informatics"/>
            <person name="Doyle S."/>
        </authorList>
    </citation>
    <scope>NUCLEOTIDE SEQUENCE [LARGE SCALE GENOMIC DNA]</scope>
    <source>
        <strain evidence="2 3">NCTC12475</strain>
    </source>
</reference>
<dbReference type="OrthoDB" id="9794720at2"/>
<keyword evidence="3" id="KW-1185">Reference proteome</keyword>
<sequence length="165" mass="19258">MTFLKEEITGTLVNYYTTCKREAWLYSRKIHARQDDENMLMGKALAELRENLHDFPYSNLKFDKVAKQSGHYIITEYKKSLKNENAAKMQLLFYIYTLKNALNLKKIYGKVISGKKVIAVDDSDGNFKLMRELLDEMSEFLSLKTPPKAAKCKFCKNCAYNDYCF</sequence>
<feature type="domain" description="DUF83" evidence="1">
    <location>
        <begin position="9"/>
        <end position="165"/>
    </location>
</feature>
<organism evidence="2 3">
    <name type="scientific">Campylobacter sputorum subsp. sputorum</name>
    <dbReference type="NCBI Taxonomy" id="32024"/>
    <lineage>
        <taxon>Bacteria</taxon>
        <taxon>Pseudomonadati</taxon>
        <taxon>Campylobacterota</taxon>
        <taxon>Epsilonproteobacteria</taxon>
        <taxon>Campylobacterales</taxon>
        <taxon>Campylobacteraceae</taxon>
        <taxon>Campylobacter</taxon>
    </lineage>
</organism>
<protein>
    <submittedName>
        <fullName evidence="2">CRISPR-associated protein Cas4</fullName>
    </submittedName>
</protein>
<dbReference type="Gene3D" id="3.90.320.10">
    <property type="match status" value="1"/>
</dbReference>
<dbReference type="EMBL" id="UFVD01000001">
    <property type="protein sequence ID" value="SUX09652.1"/>
    <property type="molecule type" value="Genomic_DNA"/>
</dbReference>
<evidence type="ECO:0000259" key="1">
    <source>
        <dbReference type="Pfam" id="PF01930"/>
    </source>
</evidence>
<dbReference type="Proteomes" id="UP000254920">
    <property type="component" value="Unassembled WGS sequence"/>
</dbReference>
<dbReference type="RefSeq" id="WP_089182414.1">
    <property type="nucleotide sequence ID" value="NZ_CP043427.1"/>
</dbReference>
<dbReference type="PANTHER" id="PTHR37168:SF2">
    <property type="entry name" value="CRISPR-ASSOCIATED EXONUCLEASE CAS4"/>
    <property type="match status" value="1"/>
</dbReference>
<dbReference type="PANTHER" id="PTHR37168">
    <property type="entry name" value="CRISPR-ASSOCIATED EXONUCLEASE CAS4"/>
    <property type="match status" value="1"/>
</dbReference>
<dbReference type="GeneID" id="93090583"/>